<dbReference type="GO" id="GO:0008234">
    <property type="term" value="F:cysteine-type peptidase activity"/>
    <property type="evidence" value="ECO:0007669"/>
    <property type="project" value="UniProtKB-KW"/>
</dbReference>
<comment type="similarity">
    <text evidence="5">Belongs to the Prp family.</text>
</comment>
<evidence type="ECO:0000256" key="3">
    <source>
        <dbReference type="ARBA" id="ARBA00022801"/>
    </source>
</evidence>
<dbReference type="InterPro" id="IPR036764">
    <property type="entry name" value="Peptidase_Prp_sf"/>
</dbReference>
<dbReference type="Gene3D" id="3.30.70.1490">
    <property type="entry name" value="Cysteine protease Prp"/>
    <property type="match status" value="1"/>
</dbReference>
<dbReference type="Proteomes" id="UP000051739">
    <property type="component" value="Unassembled WGS sequence"/>
</dbReference>
<reference evidence="7 8" key="1">
    <citation type="journal article" date="2015" name="Genome Announc.">
        <title>Expanding the biotechnology potential of lactobacilli through comparative genomics of 213 strains and associated genera.</title>
        <authorList>
            <person name="Sun Z."/>
            <person name="Harris H.M."/>
            <person name="McCann A."/>
            <person name="Guo C."/>
            <person name="Argimon S."/>
            <person name="Zhang W."/>
            <person name="Yang X."/>
            <person name="Jeffery I.B."/>
            <person name="Cooney J.C."/>
            <person name="Kagawa T.F."/>
            <person name="Liu W."/>
            <person name="Song Y."/>
            <person name="Salvetti E."/>
            <person name="Wrobel A."/>
            <person name="Rasinkangas P."/>
            <person name="Parkhill J."/>
            <person name="Rea M.C."/>
            <person name="O'Sullivan O."/>
            <person name="Ritari J."/>
            <person name="Douillard F.P."/>
            <person name="Paul Ross R."/>
            <person name="Yang R."/>
            <person name="Briner A.E."/>
            <person name="Felis G.E."/>
            <person name="de Vos W.M."/>
            <person name="Barrangou R."/>
            <person name="Klaenhammer T.R."/>
            <person name="Caufield P.W."/>
            <person name="Cui Y."/>
            <person name="Zhang H."/>
            <person name="O'Toole P.W."/>
        </authorList>
    </citation>
    <scope>NUCLEOTIDE SEQUENCE [LARGE SCALE GENOMIC DNA]</scope>
    <source>
        <strain evidence="7 8">DSM 16045</strain>
    </source>
</reference>
<evidence type="ECO:0000256" key="4">
    <source>
        <dbReference type="ARBA" id="ARBA00022807"/>
    </source>
</evidence>
<dbReference type="GO" id="GO:0006508">
    <property type="term" value="P:proteolysis"/>
    <property type="evidence" value="ECO:0007669"/>
    <property type="project" value="UniProtKB-KW"/>
</dbReference>
<proteinExistence type="inferred from homology"/>
<keyword evidence="3" id="KW-0378">Hydrolase</keyword>
<dbReference type="InterPro" id="IPR007422">
    <property type="entry name" value="Peptidase_Prp"/>
</dbReference>
<name>A0A0R1V758_9LACO</name>
<keyword evidence="8" id="KW-1185">Reference proteome</keyword>
<evidence type="ECO:0000313" key="7">
    <source>
        <dbReference type="EMBL" id="KRM01373.1"/>
    </source>
</evidence>
<dbReference type="PATRIC" id="fig|1423749.3.peg.634"/>
<dbReference type="Pfam" id="PF04327">
    <property type="entry name" value="Peptidase_Prp"/>
    <property type="match status" value="1"/>
</dbReference>
<dbReference type="GO" id="GO:0042254">
    <property type="term" value="P:ribosome biogenesis"/>
    <property type="evidence" value="ECO:0007669"/>
    <property type="project" value="UniProtKB-KW"/>
</dbReference>
<protein>
    <recommendedName>
        <fullName evidence="6">Ribosomal processing cysteine protease Prp</fullName>
    </recommendedName>
</protein>
<evidence type="ECO:0000256" key="5">
    <source>
        <dbReference type="ARBA" id="ARBA00044503"/>
    </source>
</evidence>
<dbReference type="SUPFAM" id="SSF118010">
    <property type="entry name" value="TM1457-like"/>
    <property type="match status" value="1"/>
</dbReference>
<dbReference type="EMBL" id="AZFN01000018">
    <property type="protein sequence ID" value="KRM01373.1"/>
    <property type="molecule type" value="Genomic_DNA"/>
</dbReference>
<evidence type="ECO:0000256" key="2">
    <source>
        <dbReference type="ARBA" id="ARBA00022670"/>
    </source>
</evidence>
<dbReference type="AlphaFoldDB" id="A0A0R1V758"/>
<keyword evidence="1" id="KW-0690">Ribosome biogenesis</keyword>
<sequence length="108" mass="12008">MIRATFWLTDDRRVISFKLTGHADAGPYGQDIVCAAVSVLAISSVNGLEQVVHTHPEIIQDQNNGGYLEVKDIDLGHDAQIIMQTFLNGILDIQDNYSDHIEVKVFNN</sequence>
<evidence type="ECO:0000256" key="1">
    <source>
        <dbReference type="ARBA" id="ARBA00022517"/>
    </source>
</evidence>
<organism evidence="7 8">
    <name type="scientific">Limosilactobacillus gastricus DSM 16045</name>
    <dbReference type="NCBI Taxonomy" id="1423749"/>
    <lineage>
        <taxon>Bacteria</taxon>
        <taxon>Bacillati</taxon>
        <taxon>Bacillota</taxon>
        <taxon>Bacilli</taxon>
        <taxon>Lactobacillales</taxon>
        <taxon>Lactobacillaceae</taxon>
        <taxon>Limosilactobacillus</taxon>
    </lineage>
</organism>
<gene>
    <name evidence="7" type="ORF">FC60_GL000630</name>
</gene>
<accession>A0A0R1V758</accession>
<dbReference type="PANTHER" id="PTHR39178">
    <property type="entry name" value="HYPOTHETICAL RIBOSOME-ASSOCIATED PROTEIN"/>
    <property type="match status" value="1"/>
</dbReference>
<evidence type="ECO:0000256" key="6">
    <source>
        <dbReference type="ARBA" id="ARBA00044538"/>
    </source>
</evidence>
<dbReference type="CDD" id="cd16332">
    <property type="entry name" value="Prp-like"/>
    <property type="match status" value="1"/>
</dbReference>
<comment type="caution">
    <text evidence="7">The sequence shown here is derived from an EMBL/GenBank/DDBJ whole genome shotgun (WGS) entry which is preliminary data.</text>
</comment>
<keyword evidence="2" id="KW-0645">Protease</keyword>
<evidence type="ECO:0000313" key="8">
    <source>
        <dbReference type="Proteomes" id="UP000051739"/>
    </source>
</evidence>
<keyword evidence="4" id="KW-0788">Thiol protease</keyword>
<dbReference type="RefSeq" id="WP_056937661.1">
    <property type="nucleotide sequence ID" value="NZ_AZFN01000018.1"/>
</dbReference>
<dbReference type="PANTHER" id="PTHR39178:SF1">
    <property type="entry name" value="RIBOSOMAL-PROCESSING CYSTEINE PROTEASE PRP"/>
    <property type="match status" value="1"/>
</dbReference>